<evidence type="ECO:0000256" key="2">
    <source>
        <dbReference type="SAM" id="SignalP"/>
    </source>
</evidence>
<gene>
    <name evidence="3" type="ORF">DT076_08070</name>
</gene>
<evidence type="ECO:0000256" key="1">
    <source>
        <dbReference type="SAM" id="MobiDB-lite"/>
    </source>
</evidence>
<name>A0A367YVW8_9ACTN</name>
<dbReference type="InterPro" id="IPR052944">
    <property type="entry name" value="Sporulation_related"/>
</dbReference>
<dbReference type="InterPro" id="IPR029046">
    <property type="entry name" value="LolA/LolB/LppX"/>
</dbReference>
<dbReference type="Gene3D" id="2.50.20.10">
    <property type="entry name" value="Lipoprotein localisation LolA/LolB/LppX"/>
    <property type="match status" value="1"/>
</dbReference>
<dbReference type="AlphaFoldDB" id="A0A367YVW8"/>
<dbReference type="RefSeq" id="WP_114126144.1">
    <property type="nucleotide sequence ID" value="NZ_QOUI01000004.1"/>
</dbReference>
<organism evidence="3 4">
    <name type="scientific">Desertihabitans brevis</name>
    <dbReference type="NCBI Taxonomy" id="2268447"/>
    <lineage>
        <taxon>Bacteria</taxon>
        <taxon>Bacillati</taxon>
        <taxon>Actinomycetota</taxon>
        <taxon>Actinomycetes</taxon>
        <taxon>Propionibacteriales</taxon>
        <taxon>Propionibacteriaceae</taxon>
        <taxon>Desertihabitans</taxon>
    </lineage>
</organism>
<dbReference type="PANTHER" id="PTHR37507:SF2">
    <property type="entry name" value="SPORULATION PROTEIN YDCC"/>
    <property type="match status" value="1"/>
</dbReference>
<dbReference type="PANTHER" id="PTHR37507">
    <property type="entry name" value="SPORULATION PROTEIN YDCC"/>
    <property type="match status" value="1"/>
</dbReference>
<feature type="region of interest" description="Disordered" evidence="1">
    <location>
        <begin position="253"/>
        <end position="278"/>
    </location>
</feature>
<dbReference type="EMBL" id="QOUI01000004">
    <property type="protein sequence ID" value="RCK69958.1"/>
    <property type="molecule type" value="Genomic_DNA"/>
</dbReference>
<feature type="compositionally biased region" description="Basic and acidic residues" evidence="1">
    <location>
        <begin position="253"/>
        <end position="275"/>
    </location>
</feature>
<evidence type="ECO:0000313" key="4">
    <source>
        <dbReference type="Proteomes" id="UP000252770"/>
    </source>
</evidence>
<keyword evidence="2" id="KW-0732">Signal</keyword>
<sequence>MRRLTRWIPALAAPLLVVGGAVAVPLVADADPGLPDRTPEQVLELIATADDTSFSGTVEQTSELGLPELPEQLDQGGGGSVTDLLTGTHTARVFVDGDKSRVQVMDRLAERDVVVDGEDVWLWSSADQTAVHTTLPEHERSGPVTDGGATPAEVADRLLEAAGPSTDIQVTDTATVAGRAVYQLTLDPRTDETLVDAATLSVDAETGMPLAVTIRAVGQTEPAFQIGFTEIDYATPDADLFEFTPPAGAEVVEKTLPEHDGPARDRDEGADREGPEPVVTGQDWATVVELPVGEVPEGAMVQQLTVPVEGGRALQTSLVSVLLTDDGRVLAGAVPVDTLVAAAR</sequence>
<dbReference type="Proteomes" id="UP000252770">
    <property type="component" value="Unassembled WGS sequence"/>
</dbReference>
<proteinExistence type="predicted"/>
<feature type="chain" id="PRO_5039353973" evidence="2">
    <location>
        <begin position="24"/>
        <end position="344"/>
    </location>
</feature>
<accession>A0A367YVW8</accession>
<keyword evidence="4" id="KW-1185">Reference proteome</keyword>
<protein>
    <submittedName>
        <fullName evidence="3">DUF2092 domain-containing protein</fullName>
    </submittedName>
</protein>
<reference evidence="3 4" key="1">
    <citation type="submission" date="2018-07" db="EMBL/GenBank/DDBJ databases">
        <title>Desertimonas flava gen. nov. sp. nov.</title>
        <authorList>
            <person name="Liu S."/>
        </authorList>
    </citation>
    <scope>NUCLEOTIDE SEQUENCE [LARGE SCALE GENOMIC DNA]</scope>
    <source>
        <strain evidence="3 4">16Sb5-5</strain>
    </source>
</reference>
<feature type="signal peptide" evidence="2">
    <location>
        <begin position="1"/>
        <end position="23"/>
    </location>
</feature>
<evidence type="ECO:0000313" key="3">
    <source>
        <dbReference type="EMBL" id="RCK69958.1"/>
    </source>
</evidence>
<comment type="caution">
    <text evidence="3">The sequence shown here is derived from an EMBL/GenBank/DDBJ whole genome shotgun (WGS) entry which is preliminary data.</text>
</comment>
<dbReference type="SUPFAM" id="SSF89392">
    <property type="entry name" value="Prokaryotic lipoproteins and lipoprotein localization factors"/>
    <property type="match status" value="1"/>
</dbReference>